<dbReference type="InterPro" id="IPR051169">
    <property type="entry name" value="NADH-Q_oxidoreductase"/>
</dbReference>
<protein>
    <submittedName>
        <fullName evidence="7">FAD-dependent oxidoreductase</fullName>
    </submittedName>
</protein>
<gene>
    <name evidence="7" type="ORF">JK358_00055</name>
</gene>
<keyword evidence="3" id="KW-0285">Flavoprotein</keyword>
<evidence type="ECO:0000256" key="3">
    <source>
        <dbReference type="ARBA" id="ARBA00022630"/>
    </source>
</evidence>
<sequence>MTGEHRIVVLGAGYAGMSAAKKAAKARGARVTVVNARAEFTQRVRLHQVAAGQRIEAWDLREALQAKGIDFVQAHVTNIDAEARQVRLDDGRALPYDTLIYALGSIADLSGVPGAAEHAHSVATPELVRRIPELTGRVAVVGSGSTGIETATELAEARPDLTVLLVGSEEPGSWLSDKARKHIRAALDRKGVQVLVGKVGAVHADGLELVDGAWIAAETVLWTTGFAVPDVAARSGLAVDARGRVLVDDALRSQSHPEVYAVGDAAVMPSPDGREMRMSCATAMPAGEYVGHAVADRLRGKQPAAYAGRYVAQCISLGRRDAVFQLVKADDTMTGTVVTGRPGSWIKELIVRGTNWGSRP</sequence>
<proteinExistence type="inferred from homology"/>
<keyword evidence="8" id="KW-1185">Reference proteome</keyword>
<dbReference type="EMBL" id="JAERRJ010000001">
    <property type="protein sequence ID" value="MBL1072780.1"/>
    <property type="molecule type" value="Genomic_DNA"/>
</dbReference>
<dbReference type="PRINTS" id="PR00368">
    <property type="entry name" value="FADPNR"/>
</dbReference>
<dbReference type="Pfam" id="PF07992">
    <property type="entry name" value="Pyr_redox_2"/>
    <property type="match status" value="1"/>
</dbReference>
<comment type="cofactor">
    <cofactor evidence="1">
        <name>FAD</name>
        <dbReference type="ChEBI" id="CHEBI:57692"/>
    </cofactor>
</comment>
<keyword evidence="4" id="KW-0274">FAD</keyword>
<evidence type="ECO:0000313" key="7">
    <source>
        <dbReference type="EMBL" id="MBL1072780.1"/>
    </source>
</evidence>
<dbReference type="RefSeq" id="WP_201941773.1">
    <property type="nucleotide sequence ID" value="NZ_JAERRJ010000001.1"/>
</dbReference>
<dbReference type="InterPro" id="IPR036188">
    <property type="entry name" value="FAD/NAD-bd_sf"/>
</dbReference>
<keyword evidence="5" id="KW-0560">Oxidoreductase</keyword>
<feature type="domain" description="FAD/NAD(P)-binding" evidence="6">
    <location>
        <begin position="6"/>
        <end position="281"/>
    </location>
</feature>
<evidence type="ECO:0000256" key="4">
    <source>
        <dbReference type="ARBA" id="ARBA00022827"/>
    </source>
</evidence>
<dbReference type="PANTHER" id="PTHR42913:SF3">
    <property type="entry name" value="64 KDA MITOCHONDRIAL NADH DEHYDROGENASE (EUROFUNG)"/>
    <property type="match status" value="1"/>
</dbReference>
<dbReference type="PANTHER" id="PTHR42913">
    <property type="entry name" value="APOPTOSIS-INDUCING FACTOR 1"/>
    <property type="match status" value="1"/>
</dbReference>
<dbReference type="SUPFAM" id="SSF51905">
    <property type="entry name" value="FAD/NAD(P)-binding domain"/>
    <property type="match status" value="1"/>
</dbReference>
<dbReference type="InterPro" id="IPR023753">
    <property type="entry name" value="FAD/NAD-binding_dom"/>
</dbReference>
<reference evidence="7 8" key="1">
    <citation type="submission" date="2021-01" db="EMBL/GenBank/DDBJ databases">
        <title>WGS of actinomycetes isolated from Thailand.</title>
        <authorList>
            <person name="Thawai C."/>
        </authorList>
    </citation>
    <scope>NUCLEOTIDE SEQUENCE [LARGE SCALE GENOMIC DNA]</scope>
    <source>
        <strain evidence="7 8">LPG 2</strain>
    </source>
</reference>
<dbReference type="Proteomes" id="UP000602198">
    <property type="component" value="Unassembled WGS sequence"/>
</dbReference>
<dbReference type="PRINTS" id="PR00469">
    <property type="entry name" value="PNDRDTASEII"/>
</dbReference>
<comment type="caution">
    <text evidence="7">The sequence shown here is derived from an EMBL/GenBank/DDBJ whole genome shotgun (WGS) entry which is preliminary data.</text>
</comment>
<evidence type="ECO:0000256" key="5">
    <source>
        <dbReference type="ARBA" id="ARBA00023002"/>
    </source>
</evidence>
<name>A0ABS1LY97_9NOCA</name>
<comment type="similarity">
    <text evidence="2">Belongs to the NADH dehydrogenase family.</text>
</comment>
<evidence type="ECO:0000313" key="8">
    <source>
        <dbReference type="Proteomes" id="UP000602198"/>
    </source>
</evidence>
<evidence type="ECO:0000256" key="1">
    <source>
        <dbReference type="ARBA" id="ARBA00001974"/>
    </source>
</evidence>
<organism evidence="7 8">
    <name type="scientific">Nocardia acididurans</name>
    <dbReference type="NCBI Taxonomy" id="2802282"/>
    <lineage>
        <taxon>Bacteria</taxon>
        <taxon>Bacillati</taxon>
        <taxon>Actinomycetota</taxon>
        <taxon>Actinomycetes</taxon>
        <taxon>Mycobacteriales</taxon>
        <taxon>Nocardiaceae</taxon>
        <taxon>Nocardia</taxon>
    </lineage>
</organism>
<evidence type="ECO:0000259" key="6">
    <source>
        <dbReference type="Pfam" id="PF07992"/>
    </source>
</evidence>
<dbReference type="Gene3D" id="3.50.50.100">
    <property type="match status" value="1"/>
</dbReference>
<evidence type="ECO:0000256" key="2">
    <source>
        <dbReference type="ARBA" id="ARBA00005272"/>
    </source>
</evidence>
<accession>A0ABS1LY97</accession>